<feature type="compositionally biased region" description="Pro residues" evidence="1">
    <location>
        <begin position="238"/>
        <end position="247"/>
    </location>
</feature>
<feature type="compositionally biased region" description="Low complexity" evidence="1">
    <location>
        <begin position="14"/>
        <end position="42"/>
    </location>
</feature>
<proteinExistence type="predicted"/>
<protein>
    <submittedName>
        <fullName evidence="2">Uncharacterized protein</fullName>
    </submittedName>
</protein>
<feature type="region of interest" description="Disordered" evidence="1">
    <location>
        <begin position="198"/>
        <end position="315"/>
    </location>
</feature>
<feature type="compositionally biased region" description="Pro residues" evidence="1">
    <location>
        <begin position="55"/>
        <end position="67"/>
    </location>
</feature>
<gene>
    <name evidence="2" type="ORF">IZO911_LOCUS18012</name>
    <name evidence="3" type="ORF">KXQ929_LOCUS3853</name>
</gene>
<dbReference type="EMBL" id="CAJNOE010000171">
    <property type="protein sequence ID" value="CAF1007913.1"/>
    <property type="molecule type" value="Genomic_DNA"/>
</dbReference>
<feature type="compositionally biased region" description="Basic residues" evidence="1">
    <location>
        <begin position="227"/>
        <end position="237"/>
    </location>
</feature>
<dbReference type="AlphaFoldDB" id="A0A814H9Z7"/>
<feature type="compositionally biased region" description="Polar residues" evidence="1">
    <location>
        <begin position="68"/>
        <end position="82"/>
    </location>
</feature>
<evidence type="ECO:0000256" key="1">
    <source>
        <dbReference type="SAM" id="MobiDB-lite"/>
    </source>
</evidence>
<dbReference type="Proteomes" id="UP000663868">
    <property type="component" value="Unassembled WGS sequence"/>
</dbReference>
<dbReference type="Proteomes" id="UP000663860">
    <property type="component" value="Unassembled WGS sequence"/>
</dbReference>
<feature type="compositionally biased region" description="Polar residues" evidence="1">
    <location>
        <begin position="409"/>
        <end position="427"/>
    </location>
</feature>
<feature type="region of interest" description="Disordered" evidence="1">
    <location>
        <begin position="401"/>
        <end position="430"/>
    </location>
</feature>
<organism evidence="2 4">
    <name type="scientific">Adineta steineri</name>
    <dbReference type="NCBI Taxonomy" id="433720"/>
    <lineage>
        <taxon>Eukaryota</taxon>
        <taxon>Metazoa</taxon>
        <taxon>Spiralia</taxon>
        <taxon>Gnathifera</taxon>
        <taxon>Rotifera</taxon>
        <taxon>Eurotatoria</taxon>
        <taxon>Bdelloidea</taxon>
        <taxon>Adinetida</taxon>
        <taxon>Adinetidae</taxon>
        <taxon>Adineta</taxon>
    </lineage>
</organism>
<reference evidence="2" key="1">
    <citation type="submission" date="2021-02" db="EMBL/GenBank/DDBJ databases">
        <authorList>
            <person name="Nowell W R."/>
        </authorList>
    </citation>
    <scope>NUCLEOTIDE SEQUENCE</scope>
</reference>
<feature type="compositionally biased region" description="Polar residues" evidence="1">
    <location>
        <begin position="259"/>
        <end position="271"/>
    </location>
</feature>
<dbReference type="EMBL" id="CAJOBB010000128">
    <property type="protein sequence ID" value="CAF3575532.1"/>
    <property type="molecule type" value="Genomic_DNA"/>
</dbReference>
<evidence type="ECO:0000313" key="3">
    <source>
        <dbReference type="EMBL" id="CAF3575532.1"/>
    </source>
</evidence>
<feature type="compositionally biased region" description="Polar residues" evidence="1">
    <location>
        <begin position="202"/>
        <end position="226"/>
    </location>
</feature>
<evidence type="ECO:0000313" key="4">
    <source>
        <dbReference type="Proteomes" id="UP000663860"/>
    </source>
</evidence>
<comment type="caution">
    <text evidence="2">The sequence shown here is derived from an EMBL/GenBank/DDBJ whole genome shotgun (WGS) entry which is preliminary data.</text>
</comment>
<accession>A0A814H9Z7</accession>
<evidence type="ECO:0000313" key="2">
    <source>
        <dbReference type="EMBL" id="CAF1007913.1"/>
    </source>
</evidence>
<name>A0A814H9Z7_9BILA</name>
<feature type="compositionally biased region" description="Polar residues" evidence="1">
    <location>
        <begin position="292"/>
        <end position="308"/>
    </location>
</feature>
<feature type="region of interest" description="Disordered" evidence="1">
    <location>
        <begin position="1"/>
        <end position="82"/>
    </location>
</feature>
<sequence length="450" mass="49414">MSSTDTNVKDNTDVDNNSQTRKANTSPAASTASQSSSPAGSTLFVIDDNSSSESPTPPIRIPTPPKPMTSTIPQTSHIPVPTTSLASTHDIVNGTAAQQRRRNSSIAKLLGGHPLNNQHIEEIHQQILDDLSAQNTTNNNDNGTDIGIQRSRSSITRTLLMNSERINSIPKLHKKPQAIPTPSIARDFEYLIRSEYDKPDTEQSSSILQRNNSSPKIIQNPNARSPTHSKLKRKRPILKPPLPPTSNIPPFSLHEPFELQSSSATNPTSSLHHSHSQNDTIHSDSSKRIRHSNSQSFSLPVNTSTINQSSSSSSYPCSKLNMNSTLYNQFNIPRDLIPSSNNCSSSCNCSQYSHSTKLTLPSPITHVSSSPAIIPQNNNNNNSNINLTATRKAKSMFARTDIHDLPRQRSYSSTFNQSDSSLSSPNEPNVPLKKRLLHAYNHEQRPPTPL</sequence>